<dbReference type="SMART" id="SM00267">
    <property type="entry name" value="GGDEF"/>
    <property type="match status" value="1"/>
</dbReference>
<dbReference type="AlphaFoldDB" id="A0A1I7IQN2"/>
<dbReference type="SUPFAM" id="SSF158472">
    <property type="entry name" value="HAMP domain-like"/>
    <property type="match status" value="1"/>
</dbReference>
<keyword evidence="2" id="KW-1003">Cell membrane</keyword>
<dbReference type="Gene3D" id="3.30.70.270">
    <property type="match status" value="1"/>
</dbReference>
<keyword evidence="6 8" id="KW-0472">Membrane</keyword>
<keyword evidence="4 8" id="KW-0812">Transmembrane</keyword>
<organism evidence="12 13">
    <name type="scientific">Paenacidovorax caeni</name>
    <dbReference type="NCBI Taxonomy" id="343013"/>
    <lineage>
        <taxon>Bacteria</taxon>
        <taxon>Pseudomonadati</taxon>
        <taxon>Pseudomonadota</taxon>
        <taxon>Betaproteobacteria</taxon>
        <taxon>Burkholderiales</taxon>
        <taxon>Comamonadaceae</taxon>
        <taxon>Paenacidovorax</taxon>
    </lineage>
</organism>
<dbReference type="SMART" id="SM00052">
    <property type="entry name" value="EAL"/>
    <property type="match status" value="1"/>
</dbReference>
<dbReference type="InterPro" id="IPR000160">
    <property type="entry name" value="GGDEF_dom"/>
</dbReference>
<dbReference type="InterPro" id="IPR029787">
    <property type="entry name" value="Nucleotide_cyclase"/>
</dbReference>
<evidence type="ECO:0000256" key="5">
    <source>
        <dbReference type="ARBA" id="ARBA00022989"/>
    </source>
</evidence>
<dbReference type="InterPro" id="IPR043128">
    <property type="entry name" value="Rev_trsase/Diguanyl_cyclase"/>
</dbReference>
<dbReference type="InterPro" id="IPR003660">
    <property type="entry name" value="HAMP_dom"/>
</dbReference>
<dbReference type="GO" id="GO:0005886">
    <property type="term" value="C:plasma membrane"/>
    <property type="evidence" value="ECO:0007669"/>
    <property type="project" value="UniProtKB-SubCell"/>
</dbReference>
<evidence type="ECO:0000259" key="11">
    <source>
        <dbReference type="PROSITE" id="PS50887"/>
    </source>
</evidence>
<keyword evidence="5 8" id="KW-1133">Transmembrane helix</keyword>
<gene>
    <name evidence="12" type="ORF">SAMN04489707_101830</name>
</gene>
<dbReference type="Gene3D" id="6.10.340.10">
    <property type="match status" value="1"/>
</dbReference>
<dbReference type="SMART" id="SM00304">
    <property type="entry name" value="HAMP"/>
    <property type="match status" value="1"/>
</dbReference>
<dbReference type="InterPro" id="IPR001633">
    <property type="entry name" value="EAL_dom"/>
</dbReference>
<accession>A0A1I7IQN2</accession>
<evidence type="ECO:0000259" key="10">
    <source>
        <dbReference type="PROSITE" id="PS50885"/>
    </source>
</evidence>
<dbReference type="Pfam" id="PF02203">
    <property type="entry name" value="TarH"/>
    <property type="match status" value="1"/>
</dbReference>
<dbReference type="OrthoDB" id="9813903at2"/>
<dbReference type="InterPro" id="IPR035919">
    <property type="entry name" value="EAL_sf"/>
</dbReference>
<dbReference type="Pfam" id="PF00672">
    <property type="entry name" value="HAMP"/>
    <property type="match status" value="1"/>
</dbReference>
<dbReference type="RefSeq" id="WP_082366529.1">
    <property type="nucleotide sequence ID" value="NZ_CYIG01000014.1"/>
</dbReference>
<keyword evidence="3" id="KW-0488">Methylation</keyword>
<dbReference type="GO" id="GO:0006935">
    <property type="term" value="P:chemotaxis"/>
    <property type="evidence" value="ECO:0007669"/>
    <property type="project" value="InterPro"/>
</dbReference>
<keyword evidence="7" id="KW-0807">Transducer</keyword>
<evidence type="ECO:0000256" key="8">
    <source>
        <dbReference type="SAM" id="Phobius"/>
    </source>
</evidence>
<dbReference type="PROSITE" id="PS50883">
    <property type="entry name" value="EAL"/>
    <property type="match status" value="1"/>
</dbReference>
<dbReference type="InterPro" id="IPR052155">
    <property type="entry name" value="Biofilm_reg_signaling"/>
</dbReference>
<dbReference type="EMBL" id="FPBX01000018">
    <property type="protein sequence ID" value="SFU75214.1"/>
    <property type="molecule type" value="Genomic_DNA"/>
</dbReference>
<evidence type="ECO:0000313" key="12">
    <source>
        <dbReference type="EMBL" id="SFU75214.1"/>
    </source>
</evidence>
<evidence type="ECO:0000256" key="3">
    <source>
        <dbReference type="ARBA" id="ARBA00022481"/>
    </source>
</evidence>
<feature type="domain" description="HAMP" evidence="10">
    <location>
        <begin position="243"/>
        <end position="295"/>
    </location>
</feature>
<evidence type="ECO:0000313" key="13">
    <source>
        <dbReference type="Proteomes" id="UP000183656"/>
    </source>
</evidence>
<dbReference type="CDD" id="cd06225">
    <property type="entry name" value="HAMP"/>
    <property type="match status" value="1"/>
</dbReference>
<proteinExistence type="predicted"/>
<dbReference type="PROSITE" id="PS50887">
    <property type="entry name" value="GGDEF"/>
    <property type="match status" value="1"/>
</dbReference>
<name>A0A1I7IQN2_9BURK</name>
<comment type="subcellular location">
    <subcellularLocation>
        <location evidence="1">Cell membrane</location>
    </subcellularLocation>
</comment>
<dbReference type="PROSITE" id="PS50885">
    <property type="entry name" value="HAMP"/>
    <property type="match status" value="1"/>
</dbReference>
<feature type="transmembrane region" description="Helical" evidence="8">
    <location>
        <begin position="34"/>
        <end position="57"/>
    </location>
</feature>
<evidence type="ECO:0000256" key="2">
    <source>
        <dbReference type="ARBA" id="ARBA00022475"/>
    </source>
</evidence>
<dbReference type="NCBIfam" id="TIGR00254">
    <property type="entry name" value="GGDEF"/>
    <property type="match status" value="1"/>
</dbReference>
<dbReference type="Gene3D" id="3.20.20.450">
    <property type="entry name" value="EAL domain"/>
    <property type="match status" value="1"/>
</dbReference>
<sequence>MQGSSNDLHAAAAATEPLGRIADLLAHLRIRTRIGALMLLAALVAALLAAMGIRGLAASKESLRVVYEDRMEPVRSLSQISHLMLANQLQMQLALARANPQGGIVRLEHISAWQAAEQIEQNVAAIDELWHGYLAASRSTAEQALAQQFGERWGRYLREAVAPALAALRGLDYLGTQRLAANAHKLYEQAYPDIQTLVSLQFDQAQAAYRAGVQRYERTGWLALVSLLAAMAVLGRLGQLLIRSIAQPLQQVIALCQRIAAGRLDNPIAVRGRDEISEVFRALRTMQKQLGDSARAIHQLAYFDPLTELPNRSQLRQCMQRALEGGGSPCHGALLLVDLDNFKAINDTLGHEVGDQHLQHVARHLREAVGGQALVARLGGDEFVVLADALHADEIQAHEQARALAQQVLTAVARPVHLAGRMLLTSASLGVCLFRPGMGSAKDLLKRADTAMYQAKAAGRNAYRFYDPVLQAQLEARTALEAALRGAIAAQQLALHYQVQVDAQRQPIGVEALLRWHHPHHGPVSPAQFIPIAEDSELILELGDWVLDAACTQLRAWSDTPHMSALTVSVNVSARQFAHPHFVEQVQAALARSGARADLLILELTETMVLQDVADTVRKMQALRCLGVRFALDDFGTGYSSLSQLQRLPLYQLKIDRSFIQDMGVQANDTVIVQTIVGMARNLGLDVVAEGVETEAQRQALVQLQCPGFQGYLFGAPQTAQALHAVLGGPGVAPRRTLSVAYPLSDSKQEKTA</sequence>
<evidence type="ECO:0000259" key="9">
    <source>
        <dbReference type="PROSITE" id="PS50883"/>
    </source>
</evidence>
<dbReference type="InterPro" id="IPR003122">
    <property type="entry name" value="Tar_rcpt_lig-bd"/>
</dbReference>
<evidence type="ECO:0000256" key="4">
    <source>
        <dbReference type="ARBA" id="ARBA00022692"/>
    </source>
</evidence>
<evidence type="ECO:0000256" key="1">
    <source>
        <dbReference type="ARBA" id="ARBA00004236"/>
    </source>
</evidence>
<keyword evidence="13" id="KW-1185">Reference proteome</keyword>
<dbReference type="PANTHER" id="PTHR44757">
    <property type="entry name" value="DIGUANYLATE CYCLASE DGCP"/>
    <property type="match status" value="1"/>
</dbReference>
<dbReference type="CDD" id="cd01949">
    <property type="entry name" value="GGDEF"/>
    <property type="match status" value="1"/>
</dbReference>
<feature type="domain" description="EAL" evidence="9">
    <location>
        <begin position="477"/>
        <end position="731"/>
    </location>
</feature>
<reference evidence="12 13" key="1">
    <citation type="submission" date="2016-10" db="EMBL/GenBank/DDBJ databases">
        <authorList>
            <person name="de Groot N.N."/>
        </authorList>
    </citation>
    <scope>NUCLEOTIDE SEQUENCE [LARGE SCALE GENOMIC DNA]</scope>
    <source>
        <strain evidence="12 13">R-24608</strain>
    </source>
</reference>
<dbReference type="CDD" id="cd01948">
    <property type="entry name" value="EAL"/>
    <property type="match status" value="1"/>
</dbReference>
<feature type="transmembrane region" description="Helical" evidence="8">
    <location>
        <begin position="220"/>
        <end position="242"/>
    </location>
</feature>
<dbReference type="Pfam" id="PF00990">
    <property type="entry name" value="GGDEF"/>
    <property type="match status" value="1"/>
</dbReference>
<dbReference type="GO" id="GO:0007165">
    <property type="term" value="P:signal transduction"/>
    <property type="evidence" value="ECO:0007669"/>
    <property type="project" value="UniProtKB-KW"/>
</dbReference>
<feature type="domain" description="GGDEF" evidence="11">
    <location>
        <begin position="330"/>
        <end position="468"/>
    </location>
</feature>
<dbReference type="SUPFAM" id="SSF141868">
    <property type="entry name" value="EAL domain-like"/>
    <property type="match status" value="1"/>
</dbReference>
<dbReference type="PANTHER" id="PTHR44757:SF2">
    <property type="entry name" value="BIOFILM ARCHITECTURE MAINTENANCE PROTEIN MBAA"/>
    <property type="match status" value="1"/>
</dbReference>
<dbReference type="STRING" id="343013.SAMN04489707_101830"/>
<protein>
    <submittedName>
        <fullName evidence="12">Diguanylate cyclase (GGDEF) domain-containing protein</fullName>
    </submittedName>
</protein>
<evidence type="ECO:0000256" key="6">
    <source>
        <dbReference type="ARBA" id="ARBA00023136"/>
    </source>
</evidence>
<dbReference type="SUPFAM" id="SSF55073">
    <property type="entry name" value="Nucleotide cyclase"/>
    <property type="match status" value="1"/>
</dbReference>
<dbReference type="Pfam" id="PF00563">
    <property type="entry name" value="EAL"/>
    <property type="match status" value="1"/>
</dbReference>
<dbReference type="Proteomes" id="UP000183656">
    <property type="component" value="Unassembled WGS sequence"/>
</dbReference>
<evidence type="ECO:0000256" key="7">
    <source>
        <dbReference type="ARBA" id="ARBA00023224"/>
    </source>
</evidence>